<dbReference type="GO" id="GO:0160237">
    <property type="term" value="F:D-Ala-D-Ala dipeptidase activity"/>
    <property type="evidence" value="ECO:0007669"/>
    <property type="project" value="UniProtKB-EC"/>
</dbReference>
<keyword evidence="2 9" id="KW-0645">Protease</keyword>
<evidence type="ECO:0000256" key="4">
    <source>
        <dbReference type="ARBA" id="ARBA00022801"/>
    </source>
</evidence>
<dbReference type="EC" id="3.4.13.22" evidence="9"/>
<evidence type="ECO:0000256" key="8">
    <source>
        <dbReference type="ARBA" id="ARBA00023316"/>
    </source>
</evidence>
<sequence length="245" mass="28065">MLKAFRPFLIVTVLFAGMEAAHAQAAQKQTFHITPVRPVAELRKQAMAAQPPAEKGEFRQPMLVELVKLDASIKLDIRYASANNFMSTPMYSQARAFLQKPAAEALVRAHRKLKKDGYGLIIHDGYRPWYVTKMFWEATPADKHVFVADPSEGSRHNRGCAVDLSLYDLKTGREVVMPSGYDEMSERSFADYTGGTGDERRLRGLLRAAMENEGFKVYPQEWWHFDYRDWKLYPIMNVPFEKLGK</sequence>
<dbReference type="PANTHER" id="PTHR43126">
    <property type="entry name" value="D-ALANYL-D-ALANINE DIPEPTIDASE"/>
    <property type="match status" value="1"/>
</dbReference>
<evidence type="ECO:0000256" key="1">
    <source>
        <dbReference type="ARBA" id="ARBA00001362"/>
    </source>
</evidence>
<dbReference type="HAMAP" id="MF_01924">
    <property type="entry name" value="A_A_dipeptidase"/>
    <property type="match status" value="1"/>
</dbReference>
<comment type="similarity">
    <text evidence="9">Belongs to the peptidase M15D family.</text>
</comment>
<dbReference type="CDD" id="cd14840">
    <property type="entry name" value="D-Ala-D-Ala_dipeptidase_Aad"/>
    <property type="match status" value="1"/>
</dbReference>
<feature type="active site" description="Proton donor/acceptor" evidence="9">
    <location>
        <position position="221"/>
    </location>
</feature>
<name>A0A932EP30_9BACT</name>
<dbReference type="GO" id="GO:0008237">
    <property type="term" value="F:metallopeptidase activity"/>
    <property type="evidence" value="ECO:0007669"/>
    <property type="project" value="UniProtKB-KW"/>
</dbReference>
<feature type="binding site" evidence="9">
    <location>
        <position position="156"/>
    </location>
    <ligand>
        <name>Zn(2+)</name>
        <dbReference type="ChEBI" id="CHEBI:29105"/>
        <note>catalytic</note>
    </ligand>
</feature>
<feature type="site" description="Transition state stabilizer" evidence="9">
    <location>
        <position position="127"/>
    </location>
</feature>
<comment type="catalytic activity">
    <reaction evidence="1 9">
        <text>D-alanyl-D-alanine + H2O = 2 D-alanine</text>
        <dbReference type="Rhea" id="RHEA:20661"/>
        <dbReference type="ChEBI" id="CHEBI:15377"/>
        <dbReference type="ChEBI" id="CHEBI:57416"/>
        <dbReference type="ChEBI" id="CHEBI:57822"/>
        <dbReference type="EC" id="3.4.13.22"/>
    </reaction>
</comment>
<keyword evidence="7 9" id="KW-0482">Metalloprotease</keyword>
<proteinExistence type="inferred from homology"/>
<accession>A0A932EP30</accession>
<dbReference type="GO" id="GO:0071555">
    <property type="term" value="P:cell wall organization"/>
    <property type="evidence" value="ECO:0007669"/>
    <property type="project" value="UniProtKB-KW"/>
</dbReference>
<dbReference type="AlphaFoldDB" id="A0A932EP30"/>
<dbReference type="PANTHER" id="PTHR43126:SF1">
    <property type="entry name" value="D-ALANYL-D-ALANINE DIPEPTIDASE"/>
    <property type="match status" value="1"/>
</dbReference>
<dbReference type="Pfam" id="PF01427">
    <property type="entry name" value="Peptidase_M15"/>
    <property type="match status" value="1"/>
</dbReference>
<organism evidence="11 12">
    <name type="scientific">Candidatus Korobacter versatilis</name>
    <dbReference type="NCBI Taxonomy" id="658062"/>
    <lineage>
        <taxon>Bacteria</taxon>
        <taxon>Pseudomonadati</taxon>
        <taxon>Acidobacteriota</taxon>
        <taxon>Terriglobia</taxon>
        <taxon>Terriglobales</taxon>
        <taxon>Candidatus Korobacteraceae</taxon>
        <taxon>Candidatus Korobacter</taxon>
    </lineage>
</organism>
<evidence type="ECO:0000256" key="2">
    <source>
        <dbReference type="ARBA" id="ARBA00022670"/>
    </source>
</evidence>
<keyword evidence="3 9" id="KW-0479">Metal-binding</keyword>
<keyword evidence="8" id="KW-0961">Cell wall biogenesis/degradation</keyword>
<dbReference type="EMBL" id="JACPNR010000007">
    <property type="protein sequence ID" value="MBI2678375.1"/>
    <property type="molecule type" value="Genomic_DNA"/>
</dbReference>
<comment type="cofactor">
    <cofactor evidence="9">
        <name>Zn(2+)</name>
        <dbReference type="ChEBI" id="CHEBI:29105"/>
    </cofactor>
    <text evidence="9">Binds 1 zinc ion per subunit.</text>
</comment>
<keyword evidence="6 9" id="KW-0224">Dipeptidase</keyword>
<dbReference type="SUPFAM" id="SSF55166">
    <property type="entry name" value="Hedgehog/DD-peptidase"/>
    <property type="match status" value="1"/>
</dbReference>
<dbReference type="Gene3D" id="3.30.1380.10">
    <property type="match status" value="1"/>
</dbReference>
<dbReference type="InterPro" id="IPR000755">
    <property type="entry name" value="A_A_dipeptidase"/>
</dbReference>
<feature type="binding site" evidence="9">
    <location>
        <position position="224"/>
    </location>
    <ligand>
        <name>Zn(2+)</name>
        <dbReference type="ChEBI" id="CHEBI:29105"/>
        <note>catalytic</note>
    </ligand>
</feature>
<evidence type="ECO:0000256" key="7">
    <source>
        <dbReference type="ARBA" id="ARBA00023049"/>
    </source>
</evidence>
<evidence type="ECO:0000256" key="6">
    <source>
        <dbReference type="ARBA" id="ARBA00022997"/>
    </source>
</evidence>
<dbReference type="GO" id="GO:0008270">
    <property type="term" value="F:zinc ion binding"/>
    <property type="evidence" value="ECO:0007669"/>
    <property type="project" value="UniProtKB-UniRule"/>
</dbReference>
<reference evidence="11" key="1">
    <citation type="submission" date="2020-07" db="EMBL/GenBank/DDBJ databases">
        <title>Huge and variable diversity of episymbiotic CPR bacteria and DPANN archaea in groundwater ecosystems.</title>
        <authorList>
            <person name="He C.Y."/>
            <person name="Keren R."/>
            <person name="Whittaker M."/>
            <person name="Farag I.F."/>
            <person name="Doudna J."/>
            <person name="Cate J.H.D."/>
            <person name="Banfield J.F."/>
        </authorList>
    </citation>
    <scope>NUCLEOTIDE SEQUENCE</scope>
    <source>
        <strain evidence="11">NC_groundwater_580_Pr5_B-0.1um_64_19</strain>
    </source>
</reference>
<protein>
    <recommendedName>
        <fullName evidence="9">D-alanyl-D-alanine dipeptidase</fullName>
        <shortName evidence="9">D-Ala-D-Ala dipeptidase</shortName>
        <ecNumber evidence="9">3.4.13.22</ecNumber>
    </recommendedName>
</protein>
<evidence type="ECO:0000256" key="10">
    <source>
        <dbReference type="SAM" id="SignalP"/>
    </source>
</evidence>
<dbReference type="GO" id="GO:0006508">
    <property type="term" value="P:proteolysis"/>
    <property type="evidence" value="ECO:0007669"/>
    <property type="project" value="UniProtKB-KW"/>
</dbReference>
<comment type="caution">
    <text evidence="11">The sequence shown here is derived from an EMBL/GenBank/DDBJ whole genome shotgun (WGS) entry which is preliminary data.</text>
</comment>
<evidence type="ECO:0000313" key="12">
    <source>
        <dbReference type="Proteomes" id="UP000779809"/>
    </source>
</evidence>
<evidence type="ECO:0000256" key="5">
    <source>
        <dbReference type="ARBA" id="ARBA00022833"/>
    </source>
</evidence>
<keyword evidence="4 9" id="KW-0378">Hydrolase</keyword>
<feature type="signal peptide" evidence="10">
    <location>
        <begin position="1"/>
        <end position="25"/>
    </location>
</feature>
<dbReference type="InterPro" id="IPR009045">
    <property type="entry name" value="Zn_M74/Hedgehog-like"/>
</dbReference>
<keyword evidence="5 9" id="KW-0862">Zinc</keyword>
<comment type="function">
    <text evidence="9">Catalyzes hydrolysis of the D-alanyl-D-alanine dipeptide.</text>
</comment>
<keyword evidence="10" id="KW-0732">Signal</keyword>
<evidence type="ECO:0000313" key="11">
    <source>
        <dbReference type="EMBL" id="MBI2678375.1"/>
    </source>
</evidence>
<gene>
    <name evidence="11" type="ORF">HYX28_06305</name>
</gene>
<evidence type="ECO:0000256" key="9">
    <source>
        <dbReference type="HAMAP-Rule" id="MF_01924"/>
    </source>
</evidence>
<evidence type="ECO:0000256" key="3">
    <source>
        <dbReference type="ARBA" id="ARBA00022723"/>
    </source>
</evidence>
<feature type="chain" id="PRO_5037713504" description="D-alanyl-D-alanine dipeptidase" evidence="10">
    <location>
        <begin position="26"/>
        <end position="245"/>
    </location>
</feature>
<dbReference type="Proteomes" id="UP000779809">
    <property type="component" value="Unassembled WGS sequence"/>
</dbReference>
<feature type="binding site" evidence="9">
    <location>
        <position position="163"/>
    </location>
    <ligand>
        <name>Zn(2+)</name>
        <dbReference type="ChEBI" id="CHEBI:29105"/>
        <note>catalytic</note>
    </ligand>
</feature>